<dbReference type="Proteomes" id="UP001422759">
    <property type="component" value="Unassembled WGS sequence"/>
</dbReference>
<comment type="caution">
    <text evidence="3">The sequence shown here is derived from an EMBL/GenBank/DDBJ whole genome shotgun (WGS) entry which is preliminary data.</text>
</comment>
<evidence type="ECO:0000256" key="1">
    <source>
        <dbReference type="SAM" id="MobiDB-lite"/>
    </source>
</evidence>
<protein>
    <recommendedName>
        <fullName evidence="2">TniQ domain-containing protein</fullName>
    </recommendedName>
</protein>
<feature type="region of interest" description="Disordered" evidence="1">
    <location>
        <begin position="346"/>
        <end position="366"/>
    </location>
</feature>
<accession>A0ABN2Z8H4</accession>
<proteinExistence type="predicted"/>
<keyword evidence="4" id="KW-1185">Reference proteome</keyword>
<dbReference type="InterPro" id="IPR009492">
    <property type="entry name" value="TniQ"/>
</dbReference>
<feature type="domain" description="TniQ" evidence="2">
    <location>
        <begin position="43"/>
        <end position="137"/>
    </location>
</feature>
<evidence type="ECO:0000313" key="4">
    <source>
        <dbReference type="Proteomes" id="UP001422759"/>
    </source>
</evidence>
<reference evidence="3 4" key="1">
    <citation type="journal article" date="2019" name="Int. J. Syst. Evol. Microbiol.">
        <title>The Global Catalogue of Microorganisms (GCM) 10K type strain sequencing project: providing services to taxonomists for standard genome sequencing and annotation.</title>
        <authorList>
            <consortium name="The Broad Institute Genomics Platform"/>
            <consortium name="The Broad Institute Genome Sequencing Center for Infectious Disease"/>
            <person name="Wu L."/>
            <person name="Ma J."/>
        </authorList>
    </citation>
    <scope>NUCLEOTIDE SEQUENCE [LARGE SCALE GENOMIC DNA]</scope>
    <source>
        <strain evidence="3 4">JCM 14560</strain>
    </source>
</reference>
<evidence type="ECO:0000259" key="2">
    <source>
        <dbReference type="Pfam" id="PF06527"/>
    </source>
</evidence>
<dbReference type="Pfam" id="PF06527">
    <property type="entry name" value="TniQ"/>
    <property type="match status" value="1"/>
</dbReference>
<feature type="region of interest" description="Disordered" evidence="1">
    <location>
        <begin position="15"/>
        <end position="37"/>
    </location>
</feature>
<organism evidence="3 4">
    <name type="scientific">Kitasatospora kazusensis</name>
    <dbReference type="NCBI Taxonomy" id="407974"/>
    <lineage>
        <taxon>Bacteria</taxon>
        <taxon>Bacillati</taxon>
        <taxon>Actinomycetota</taxon>
        <taxon>Actinomycetes</taxon>
        <taxon>Kitasatosporales</taxon>
        <taxon>Streptomycetaceae</taxon>
        <taxon>Kitasatospora</taxon>
    </lineage>
</organism>
<sequence>MHALARDQARSAVQAARQVGLLPPTAAPEPGAGLGHRHRHRIPTLTVHVDDPTAARVTATTGLPPEALRAMTLERYAGTVLDLDRAHWWRGAGRLSEWIDHTAVSVCPPCLATAADRWPLAWLLPWSFLCLDHRVYLVGQCPRCAAPLTPAGVAAGACTGRPSRASNRTKLKPPCCADLTNLPTTPVRSYRTVQLQRALLTAADAPADQRPAARERFGDLWVAACAAMFTADPRDLHGADDPVRDAFATFPDTVRAGTHRKHQPPLIRAALALAADTILSAPDPFDAVVVMAQRNQRPEWSLQLAAAWRPGALRPAAGRGGLRVQKILQAAHPGVVGGRALLIAPGARPETQAERRARQATGEPDT</sequence>
<gene>
    <name evidence="3" type="ORF">GCM10009760_19730</name>
</gene>
<evidence type="ECO:0000313" key="3">
    <source>
        <dbReference type="EMBL" id="GAA2138410.1"/>
    </source>
</evidence>
<name>A0ABN2Z8H4_9ACTN</name>
<dbReference type="EMBL" id="BAAANT010000008">
    <property type="protein sequence ID" value="GAA2138410.1"/>
    <property type="molecule type" value="Genomic_DNA"/>
</dbReference>